<accession>A0A1F7RQ36</accession>
<dbReference type="Gene3D" id="3.40.50.720">
    <property type="entry name" value="NAD(P)-binding Rossmann-like Domain"/>
    <property type="match status" value="1"/>
</dbReference>
<dbReference type="InterPro" id="IPR036291">
    <property type="entry name" value="NAD(P)-bd_dom_sf"/>
</dbReference>
<dbReference type="SUPFAM" id="SSF51735">
    <property type="entry name" value="NAD(P)-binding Rossmann-fold domains"/>
    <property type="match status" value="1"/>
</dbReference>
<proteinExistence type="predicted"/>
<name>A0A1F7RQ36_9BACT</name>
<dbReference type="Proteomes" id="UP000179266">
    <property type="component" value="Unassembled WGS sequence"/>
</dbReference>
<dbReference type="EMBL" id="MGDD01000259">
    <property type="protein sequence ID" value="OGL43676.1"/>
    <property type="molecule type" value="Genomic_DNA"/>
</dbReference>
<organism evidence="1 2">
    <name type="scientific">Candidatus Schekmanbacteria bacterium RBG_13_48_7</name>
    <dbReference type="NCBI Taxonomy" id="1817878"/>
    <lineage>
        <taxon>Bacteria</taxon>
        <taxon>Candidatus Schekmaniibacteriota</taxon>
    </lineage>
</organism>
<evidence type="ECO:0000313" key="1">
    <source>
        <dbReference type="EMBL" id="OGL43676.1"/>
    </source>
</evidence>
<reference evidence="1 2" key="1">
    <citation type="journal article" date="2016" name="Nat. Commun.">
        <title>Thousands of microbial genomes shed light on interconnected biogeochemical processes in an aquifer system.</title>
        <authorList>
            <person name="Anantharaman K."/>
            <person name="Brown C.T."/>
            <person name="Hug L.A."/>
            <person name="Sharon I."/>
            <person name="Castelle C.J."/>
            <person name="Probst A.J."/>
            <person name="Thomas B.C."/>
            <person name="Singh A."/>
            <person name="Wilkins M.J."/>
            <person name="Karaoz U."/>
            <person name="Brodie E.L."/>
            <person name="Williams K.H."/>
            <person name="Hubbard S.S."/>
            <person name="Banfield J.F."/>
        </authorList>
    </citation>
    <scope>NUCLEOTIDE SEQUENCE [LARGE SCALE GENOMIC DNA]</scope>
</reference>
<dbReference type="AlphaFoldDB" id="A0A1F7RQ36"/>
<comment type="caution">
    <text evidence="1">The sequence shown here is derived from an EMBL/GenBank/DDBJ whole genome shotgun (WGS) entry which is preliminary data.</text>
</comment>
<gene>
    <name evidence="1" type="ORF">A2161_19490</name>
</gene>
<protein>
    <submittedName>
        <fullName evidence="1">Uncharacterized protein</fullName>
    </submittedName>
</protein>
<sequence length="78" mass="9114">MNWDVATPTLRAPGRLVRWFSRVFGWIPRFPLTASRINAMTTRSVYSIQKIQNELGYAYRISLEGGIRQLVRAWKQSE</sequence>
<evidence type="ECO:0000313" key="2">
    <source>
        <dbReference type="Proteomes" id="UP000179266"/>
    </source>
</evidence>